<evidence type="ECO:0000313" key="3">
    <source>
        <dbReference type="EMBL" id="KAK7324392.1"/>
    </source>
</evidence>
<dbReference type="GO" id="GO:0005525">
    <property type="term" value="F:GTP binding"/>
    <property type="evidence" value="ECO:0007669"/>
    <property type="project" value="UniProtKB-KW"/>
</dbReference>
<keyword evidence="4" id="KW-1185">Reference proteome</keyword>
<dbReference type="GO" id="GO:0003743">
    <property type="term" value="F:translation initiation factor activity"/>
    <property type="evidence" value="ECO:0007669"/>
    <property type="project" value="TreeGrafter"/>
</dbReference>
<dbReference type="AlphaFoldDB" id="A0AAN9Q6Y5"/>
<proteinExistence type="predicted"/>
<dbReference type="EMBL" id="JAYMYQ010000006">
    <property type="protein sequence ID" value="KAK7324392.1"/>
    <property type="molecule type" value="Genomic_DNA"/>
</dbReference>
<evidence type="ECO:0000256" key="1">
    <source>
        <dbReference type="ARBA" id="ARBA00022741"/>
    </source>
</evidence>
<dbReference type="GO" id="GO:0005737">
    <property type="term" value="C:cytoplasm"/>
    <property type="evidence" value="ECO:0007669"/>
    <property type="project" value="TreeGrafter"/>
</dbReference>
<dbReference type="PANTHER" id="PTHR43381">
    <property type="entry name" value="TRANSLATION INITIATION FACTOR IF-2-RELATED"/>
    <property type="match status" value="1"/>
</dbReference>
<dbReference type="Proteomes" id="UP001367508">
    <property type="component" value="Unassembled WGS sequence"/>
</dbReference>
<evidence type="ECO:0008006" key="5">
    <source>
        <dbReference type="Google" id="ProtNLM"/>
    </source>
</evidence>
<keyword evidence="2" id="KW-0342">GTP-binding</keyword>
<dbReference type="Gene3D" id="2.40.30.10">
    <property type="entry name" value="Translation factors"/>
    <property type="match status" value="1"/>
</dbReference>
<sequence>MVKYDVEVIETDPVKVEGLGKKRGILDEDDLHKLKDRPPLITIMGHVDHGKVAASEAGGITQGIGVYNVQIPREQVNAGLECGLGLEDFDDWEEGDILESFNTVQKKRTLEEASASMAAAVEGVGVEK</sequence>
<organism evidence="3 4">
    <name type="scientific">Canavalia gladiata</name>
    <name type="common">Sword bean</name>
    <name type="synonym">Dolichos gladiatus</name>
    <dbReference type="NCBI Taxonomy" id="3824"/>
    <lineage>
        <taxon>Eukaryota</taxon>
        <taxon>Viridiplantae</taxon>
        <taxon>Streptophyta</taxon>
        <taxon>Embryophyta</taxon>
        <taxon>Tracheophyta</taxon>
        <taxon>Spermatophyta</taxon>
        <taxon>Magnoliopsida</taxon>
        <taxon>eudicotyledons</taxon>
        <taxon>Gunneridae</taxon>
        <taxon>Pentapetalae</taxon>
        <taxon>rosids</taxon>
        <taxon>fabids</taxon>
        <taxon>Fabales</taxon>
        <taxon>Fabaceae</taxon>
        <taxon>Papilionoideae</taxon>
        <taxon>50 kb inversion clade</taxon>
        <taxon>NPAAA clade</taxon>
        <taxon>indigoferoid/millettioid clade</taxon>
        <taxon>Phaseoleae</taxon>
        <taxon>Canavalia</taxon>
    </lineage>
</organism>
<protein>
    <recommendedName>
        <fullName evidence="5">Translation initiation factor IF-2</fullName>
    </recommendedName>
</protein>
<comment type="caution">
    <text evidence="3">The sequence shown here is derived from an EMBL/GenBank/DDBJ whole genome shotgun (WGS) entry which is preliminary data.</text>
</comment>
<accession>A0AAN9Q6Y5</accession>
<keyword evidence="1" id="KW-0547">Nucleotide-binding</keyword>
<dbReference type="InterPro" id="IPR015760">
    <property type="entry name" value="TIF_IF2"/>
</dbReference>
<reference evidence="3 4" key="1">
    <citation type="submission" date="2024-01" db="EMBL/GenBank/DDBJ databases">
        <title>The genomes of 5 underutilized Papilionoideae crops provide insights into root nodulation and disease resistanc.</title>
        <authorList>
            <person name="Jiang F."/>
        </authorList>
    </citation>
    <scope>NUCLEOTIDE SEQUENCE [LARGE SCALE GENOMIC DNA]</scope>
    <source>
        <strain evidence="3">LVBAO_FW01</strain>
        <tissue evidence="3">Leaves</tissue>
    </source>
</reference>
<evidence type="ECO:0000256" key="2">
    <source>
        <dbReference type="ARBA" id="ARBA00023134"/>
    </source>
</evidence>
<evidence type="ECO:0000313" key="4">
    <source>
        <dbReference type="Proteomes" id="UP001367508"/>
    </source>
</evidence>
<dbReference type="PANTHER" id="PTHR43381:SF5">
    <property type="entry name" value="TR-TYPE G DOMAIN-CONTAINING PROTEIN"/>
    <property type="match status" value="1"/>
</dbReference>
<gene>
    <name evidence="3" type="ORF">VNO77_27928</name>
</gene>
<name>A0AAN9Q6Y5_CANGL</name>
<dbReference type="SUPFAM" id="SSF50447">
    <property type="entry name" value="Translation proteins"/>
    <property type="match status" value="1"/>
</dbReference>
<dbReference type="InterPro" id="IPR009000">
    <property type="entry name" value="Transl_B-barrel_sf"/>
</dbReference>